<accession>A0A482VTP1</accession>
<comment type="caution">
    <text evidence="2">The sequence shown here is derived from an EMBL/GenBank/DDBJ whole genome shotgun (WGS) entry which is preliminary data.</text>
</comment>
<feature type="compositionally biased region" description="Polar residues" evidence="1">
    <location>
        <begin position="199"/>
        <end position="219"/>
    </location>
</feature>
<dbReference type="STRING" id="1661398.A0A482VTP1"/>
<sequence length="231" mass="26133">MADQTLTQQHHHQEFYRNTKTMTFQKHQESHFTSNLIGKDTIDACYEQGHLKTKCVNYEAKTFSSAVNGQSKCTSETTIKEYSNNTETKSFIQQRVERLYGPGALAQGFFVTKRQKHRDSESENENSFTANEQISNKIENGTKESPMKQSTSSPALPVLRHLRPEFRAQLPILSPRKSMENSMQKSSTVPTLKDETKINGHSKQITASEGDNIAQTTIAEESGKKETDIIQ</sequence>
<gene>
    <name evidence="2" type="ORF">BDFB_003306</name>
</gene>
<evidence type="ECO:0000256" key="1">
    <source>
        <dbReference type="SAM" id="MobiDB-lite"/>
    </source>
</evidence>
<dbReference type="Proteomes" id="UP000292052">
    <property type="component" value="Unassembled WGS sequence"/>
</dbReference>
<reference evidence="2 3" key="1">
    <citation type="submission" date="2017-03" db="EMBL/GenBank/DDBJ databases">
        <title>Genome of the blue death feigning beetle - Asbolus verrucosus.</title>
        <authorList>
            <person name="Rider S.D."/>
        </authorList>
    </citation>
    <scope>NUCLEOTIDE SEQUENCE [LARGE SCALE GENOMIC DNA]</scope>
    <source>
        <strain evidence="2">Butters</strain>
        <tissue evidence="2">Head and leg muscle</tissue>
    </source>
</reference>
<keyword evidence="3" id="KW-1185">Reference proteome</keyword>
<feature type="compositionally biased region" description="Polar residues" evidence="1">
    <location>
        <begin position="180"/>
        <end position="190"/>
    </location>
</feature>
<name>A0A482VTP1_ASBVE</name>
<proteinExistence type="predicted"/>
<feature type="region of interest" description="Disordered" evidence="1">
    <location>
        <begin position="174"/>
        <end position="231"/>
    </location>
</feature>
<protein>
    <submittedName>
        <fullName evidence="2">Uncharacterized protein</fullName>
    </submittedName>
</protein>
<dbReference type="EMBL" id="QDEB01065256">
    <property type="protein sequence ID" value="RZC36100.1"/>
    <property type="molecule type" value="Genomic_DNA"/>
</dbReference>
<organism evidence="2 3">
    <name type="scientific">Asbolus verrucosus</name>
    <name type="common">Desert ironclad beetle</name>
    <dbReference type="NCBI Taxonomy" id="1661398"/>
    <lineage>
        <taxon>Eukaryota</taxon>
        <taxon>Metazoa</taxon>
        <taxon>Ecdysozoa</taxon>
        <taxon>Arthropoda</taxon>
        <taxon>Hexapoda</taxon>
        <taxon>Insecta</taxon>
        <taxon>Pterygota</taxon>
        <taxon>Neoptera</taxon>
        <taxon>Endopterygota</taxon>
        <taxon>Coleoptera</taxon>
        <taxon>Polyphaga</taxon>
        <taxon>Cucujiformia</taxon>
        <taxon>Tenebrionidae</taxon>
        <taxon>Pimeliinae</taxon>
        <taxon>Asbolus</taxon>
    </lineage>
</organism>
<feature type="compositionally biased region" description="Basic and acidic residues" evidence="1">
    <location>
        <begin position="221"/>
        <end position="231"/>
    </location>
</feature>
<evidence type="ECO:0000313" key="3">
    <source>
        <dbReference type="Proteomes" id="UP000292052"/>
    </source>
</evidence>
<dbReference type="AlphaFoldDB" id="A0A482VTP1"/>
<evidence type="ECO:0000313" key="2">
    <source>
        <dbReference type="EMBL" id="RZC36100.1"/>
    </source>
</evidence>
<dbReference type="OrthoDB" id="10036956at2759"/>